<dbReference type="InterPro" id="IPR005509">
    <property type="entry name" value="AfsA_hotdog_dom"/>
</dbReference>
<reference evidence="2 3" key="1">
    <citation type="submission" date="2019-02" db="EMBL/GenBank/DDBJ databases">
        <title>Draft Genome Sequence of Streptomyces sp. AM-2504, identified by 16S rRNA comparative analysis as a Streptomyces Kasugaensis strain.</title>
        <authorList>
            <person name="Napolioni V."/>
            <person name="Giuliodori A.M."/>
            <person name="Spurio R."/>
            <person name="Fabbretti A."/>
        </authorList>
    </citation>
    <scope>NUCLEOTIDE SEQUENCE [LARGE SCALE GENOMIC DNA]</scope>
    <source>
        <strain evidence="2 3">AM-2504</strain>
    </source>
</reference>
<dbReference type="OrthoDB" id="7838374at2"/>
<gene>
    <name evidence="2" type="ORF">EYS09_28535</name>
</gene>
<protein>
    <submittedName>
        <fullName evidence="2">A-factor biosynthesis protein</fullName>
    </submittedName>
</protein>
<dbReference type="GeneID" id="97375914"/>
<comment type="caution">
    <text evidence="2">The sequence shown here is derived from an EMBL/GenBank/DDBJ whole genome shotgun (WGS) entry which is preliminary data.</text>
</comment>
<organism evidence="2 3">
    <name type="scientific">Streptomyces kasugaensis</name>
    <dbReference type="NCBI Taxonomy" id="1946"/>
    <lineage>
        <taxon>Bacteria</taxon>
        <taxon>Bacillati</taxon>
        <taxon>Actinomycetota</taxon>
        <taxon>Actinomycetes</taxon>
        <taxon>Kitasatosporales</taxon>
        <taxon>Streptomycetaceae</taxon>
        <taxon>Streptomyces</taxon>
    </lineage>
</organism>
<evidence type="ECO:0000313" key="2">
    <source>
        <dbReference type="EMBL" id="TBO56324.1"/>
    </source>
</evidence>
<keyword evidence="3" id="KW-1185">Reference proteome</keyword>
<dbReference type="AlphaFoldDB" id="A0A4Q9HNA2"/>
<dbReference type="Proteomes" id="UP000292452">
    <property type="component" value="Unassembled WGS sequence"/>
</dbReference>
<dbReference type="EMBL" id="SIXH01000354">
    <property type="protein sequence ID" value="TBO56324.1"/>
    <property type="molecule type" value="Genomic_DNA"/>
</dbReference>
<feature type="domain" description="A-factor biosynthesis hotdog" evidence="1">
    <location>
        <begin position="218"/>
        <end position="253"/>
    </location>
</feature>
<dbReference type="RefSeq" id="WP_094792504.1">
    <property type="nucleotide sequence ID" value="NZ_NDXL01000001.1"/>
</dbReference>
<proteinExistence type="predicted"/>
<sequence>MNTSVGETAGELRPLSWSRTVAREMVHRTSLAEVLLTDVRRTGDGSFEAAASWPRSHPTFPRDGADLHSPLIVVETLRQLGIYLPLRYFGVPATAHLLITDLFFALTPAAEPRAASAATDVTCLTGVSEIRTGADGAVTGLRLEVTFLAGGTAFARAGGGARFLDARRYTVLRGAVTTVRRTSRTAVRVRPEATGPAVADPRDIVIGLDGGTLLVEPVDPKHPFFFDHATDHVPGMVLLEAARQAAALESHGTLLRPTAGRLRAVRFTEFSPPARVLCVPHHGTCVFRVFQGGEQKAFGTLQYR</sequence>
<feature type="domain" description="A-factor biosynthesis hotdog" evidence="1">
    <location>
        <begin position="25"/>
        <end position="157"/>
    </location>
</feature>
<accession>A0A4Q9HNA2</accession>
<dbReference type="NCBIfam" id="NF041195">
    <property type="entry name" value="ScbA_BarX_GamBu"/>
    <property type="match status" value="1"/>
</dbReference>
<dbReference type="GO" id="GO:0016740">
    <property type="term" value="F:transferase activity"/>
    <property type="evidence" value="ECO:0007669"/>
    <property type="project" value="InterPro"/>
</dbReference>
<dbReference type="InterPro" id="IPR047757">
    <property type="entry name" value="AfsA-like"/>
</dbReference>
<name>A0A4Q9HNA2_STRKA</name>
<evidence type="ECO:0000259" key="1">
    <source>
        <dbReference type="Pfam" id="PF03756"/>
    </source>
</evidence>
<evidence type="ECO:0000313" key="3">
    <source>
        <dbReference type="Proteomes" id="UP000292452"/>
    </source>
</evidence>
<dbReference type="Pfam" id="PF03756">
    <property type="entry name" value="AfsA"/>
    <property type="match status" value="2"/>
</dbReference>